<evidence type="ECO:0000313" key="5">
    <source>
        <dbReference type="Proteomes" id="UP001186944"/>
    </source>
</evidence>
<protein>
    <recommendedName>
        <fullName evidence="3">C2H2-type domain-containing protein</fullName>
    </recommendedName>
</protein>
<dbReference type="InterPro" id="IPR013087">
    <property type="entry name" value="Znf_C2H2_type"/>
</dbReference>
<keyword evidence="1" id="KW-0479">Metal-binding</keyword>
<evidence type="ECO:0000256" key="2">
    <source>
        <dbReference type="SAM" id="MobiDB-lite"/>
    </source>
</evidence>
<feature type="domain" description="C2H2-type" evidence="3">
    <location>
        <begin position="44"/>
        <end position="74"/>
    </location>
</feature>
<feature type="region of interest" description="Disordered" evidence="2">
    <location>
        <begin position="62"/>
        <end position="96"/>
    </location>
</feature>
<feature type="compositionally biased region" description="Acidic residues" evidence="2">
    <location>
        <begin position="80"/>
        <end position="90"/>
    </location>
</feature>
<keyword evidence="1" id="KW-0863">Zinc-finger</keyword>
<keyword evidence="1" id="KW-0862">Zinc</keyword>
<feature type="region of interest" description="Disordered" evidence="2">
    <location>
        <begin position="119"/>
        <end position="181"/>
    </location>
</feature>
<evidence type="ECO:0000313" key="4">
    <source>
        <dbReference type="EMBL" id="KAK3106925.1"/>
    </source>
</evidence>
<proteinExistence type="predicted"/>
<dbReference type="Pfam" id="PF00096">
    <property type="entry name" value="zf-C2H2"/>
    <property type="match status" value="1"/>
</dbReference>
<organism evidence="4 5">
    <name type="scientific">Pinctada imbricata</name>
    <name type="common">Atlantic pearl-oyster</name>
    <name type="synonym">Pinctada martensii</name>
    <dbReference type="NCBI Taxonomy" id="66713"/>
    <lineage>
        <taxon>Eukaryota</taxon>
        <taxon>Metazoa</taxon>
        <taxon>Spiralia</taxon>
        <taxon>Lophotrochozoa</taxon>
        <taxon>Mollusca</taxon>
        <taxon>Bivalvia</taxon>
        <taxon>Autobranchia</taxon>
        <taxon>Pteriomorphia</taxon>
        <taxon>Pterioida</taxon>
        <taxon>Pterioidea</taxon>
        <taxon>Pteriidae</taxon>
        <taxon>Pinctada</taxon>
    </lineage>
</organism>
<dbReference type="EMBL" id="VSWD01000002">
    <property type="protein sequence ID" value="KAK3106925.1"/>
    <property type="molecule type" value="Genomic_DNA"/>
</dbReference>
<accession>A0AA88YJQ3</accession>
<dbReference type="AlphaFoldDB" id="A0AA88YJQ3"/>
<evidence type="ECO:0000259" key="3">
    <source>
        <dbReference type="PROSITE" id="PS50157"/>
    </source>
</evidence>
<keyword evidence="5" id="KW-1185">Reference proteome</keyword>
<sequence>MPKTKLTPVKKYRCPVCSIGFVEEKAWSDHLIICGREKMEKQSFVCTEDGCGYATSKKSDLNRHTKRKHAANEVAHDDSESNWEEQDPGELSDIVGRKPVKPVPAFDLIPLGRVIRKPTTPSPVFAPPRSRDDFPKPNTQSSGIATVTSAHPSVAPADDQESDINNNIDSSSSIVSDKVTQEPCVPLSNPIEITFPFMRSFCQDAATQTDLPQRRHKRKRIVRSEDNGRVEEVISEEEWCDY</sequence>
<dbReference type="PROSITE" id="PS50157">
    <property type="entry name" value="ZINC_FINGER_C2H2_2"/>
    <property type="match status" value="1"/>
</dbReference>
<comment type="caution">
    <text evidence="4">The sequence shown here is derived from an EMBL/GenBank/DDBJ whole genome shotgun (WGS) entry which is preliminary data.</text>
</comment>
<feature type="compositionally biased region" description="Basic and acidic residues" evidence="2">
    <location>
        <begin position="70"/>
        <end position="79"/>
    </location>
</feature>
<reference evidence="4" key="1">
    <citation type="submission" date="2019-08" db="EMBL/GenBank/DDBJ databases">
        <title>The improved chromosome-level genome for the pearl oyster Pinctada fucata martensii using PacBio sequencing and Hi-C.</title>
        <authorList>
            <person name="Zheng Z."/>
        </authorList>
    </citation>
    <scope>NUCLEOTIDE SEQUENCE</scope>
    <source>
        <strain evidence="4">ZZ-2019</strain>
        <tissue evidence="4">Adductor muscle</tissue>
    </source>
</reference>
<dbReference type="Gene3D" id="3.30.160.60">
    <property type="entry name" value="Classic Zinc Finger"/>
    <property type="match status" value="1"/>
</dbReference>
<dbReference type="Proteomes" id="UP001186944">
    <property type="component" value="Unassembled WGS sequence"/>
</dbReference>
<dbReference type="GO" id="GO:0008270">
    <property type="term" value="F:zinc ion binding"/>
    <property type="evidence" value="ECO:0007669"/>
    <property type="project" value="UniProtKB-KW"/>
</dbReference>
<feature type="compositionally biased region" description="Polar residues" evidence="2">
    <location>
        <begin position="137"/>
        <end position="151"/>
    </location>
</feature>
<feature type="compositionally biased region" description="Low complexity" evidence="2">
    <location>
        <begin position="163"/>
        <end position="177"/>
    </location>
</feature>
<evidence type="ECO:0000256" key="1">
    <source>
        <dbReference type="PROSITE-ProRule" id="PRU00042"/>
    </source>
</evidence>
<dbReference type="SMART" id="SM00355">
    <property type="entry name" value="ZnF_C2H2"/>
    <property type="match status" value="2"/>
</dbReference>
<name>A0AA88YJQ3_PINIB</name>
<gene>
    <name evidence="4" type="ORF">FSP39_003152</name>
</gene>